<feature type="transmembrane region" description="Helical" evidence="1">
    <location>
        <begin position="239"/>
        <end position="261"/>
    </location>
</feature>
<dbReference type="AlphaFoldDB" id="A0AAD9YLG9"/>
<organism evidence="2 3">
    <name type="scientific">Colletotrichum kahawae</name>
    <name type="common">Coffee berry disease fungus</name>
    <dbReference type="NCBI Taxonomy" id="34407"/>
    <lineage>
        <taxon>Eukaryota</taxon>
        <taxon>Fungi</taxon>
        <taxon>Dikarya</taxon>
        <taxon>Ascomycota</taxon>
        <taxon>Pezizomycotina</taxon>
        <taxon>Sordariomycetes</taxon>
        <taxon>Hypocreomycetidae</taxon>
        <taxon>Glomerellales</taxon>
        <taxon>Glomerellaceae</taxon>
        <taxon>Colletotrichum</taxon>
        <taxon>Colletotrichum gloeosporioides species complex</taxon>
    </lineage>
</organism>
<proteinExistence type="predicted"/>
<evidence type="ECO:0000313" key="3">
    <source>
        <dbReference type="Proteomes" id="UP001281614"/>
    </source>
</evidence>
<feature type="transmembrane region" description="Helical" evidence="1">
    <location>
        <begin position="164"/>
        <end position="189"/>
    </location>
</feature>
<accession>A0AAD9YLG9</accession>
<keyword evidence="1" id="KW-0812">Transmembrane</keyword>
<dbReference type="PANTHER" id="PTHR35395:SF1">
    <property type="entry name" value="DUF6536 DOMAIN-CONTAINING PROTEIN"/>
    <property type="match status" value="1"/>
</dbReference>
<dbReference type="Proteomes" id="UP001281614">
    <property type="component" value="Unassembled WGS sequence"/>
</dbReference>
<feature type="transmembrane region" description="Helical" evidence="1">
    <location>
        <begin position="339"/>
        <end position="360"/>
    </location>
</feature>
<protein>
    <submittedName>
        <fullName evidence="2">Uncharacterized protein</fullName>
    </submittedName>
</protein>
<keyword evidence="3" id="KW-1185">Reference proteome</keyword>
<evidence type="ECO:0000256" key="1">
    <source>
        <dbReference type="SAM" id="Phobius"/>
    </source>
</evidence>
<sequence>MDDCFNAYGTIFQSSRGTLILVGETTNVSAESDLYGDNQASGGGIEDILGILPQIKDNWTPFNGTFQRCVSLKTQEHCKLFFSSFLCWTVTIFNFPKGVLMLLVAISRGEKPILTIGDAVSSFLQRPDPHTAGMCLKSNVDFKKSDWDSAPTEYEATRVRKFRAASLVTAIICVLLYLSFIYGCLALFLHGMISIDENVSVWSLGLGTLHTSTIITTSISQEGSGTLLLNVILANTPQVLLSLFYFLYNSFNTIISLVTEWDRFSQRSLRKGLRVSTKPTEHQRETYFLQLPYRYSLPLATFSGGLHWLISQSLFLVNLEVYDPSDSPSVISSMISCGWSPIGVLYVVTVTITMLDFLLVSGGRRLRFGGMPMAGSCSAAISAACHPLGVEKDKLWKQPVQWGVVAATDGEPGHCSFSTRLVDPPLQGHKYA</sequence>
<keyword evidence="1" id="KW-1133">Transmembrane helix</keyword>
<keyword evidence="1" id="KW-0472">Membrane</keyword>
<dbReference type="PANTHER" id="PTHR35395">
    <property type="entry name" value="DUF6536 DOMAIN-CONTAINING PROTEIN"/>
    <property type="match status" value="1"/>
</dbReference>
<comment type="caution">
    <text evidence="2">The sequence shown here is derived from an EMBL/GenBank/DDBJ whole genome shotgun (WGS) entry which is preliminary data.</text>
</comment>
<gene>
    <name evidence="2" type="ORF">CKAH01_13961</name>
</gene>
<dbReference type="EMBL" id="VYYT01000069">
    <property type="protein sequence ID" value="KAK2772258.1"/>
    <property type="molecule type" value="Genomic_DNA"/>
</dbReference>
<feature type="transmembrane region" description="Helical" evidence="1">
    <location>
        <begin position="297"/>
        <end position="319"/>
    </location>
</feature>
<name>A0AAD9YLG9_COLKA</name>
<evidence type="ECO:0000313" key="2">
    <source>
        <dbReference type="EMBL" id="KAK2772258.1"/>
    </source>
</evidence>
<reference evidence="2" key="1">
    <citation type="submission" date="2023-02" db="EMBL/GenBank/DDBJ databases">
        <title>Colletotrichum kahawae CIFC_Que2 genome sequencing and assembly.</title>
        <authorList>
            <person name="Baroncelli R."/>
        </authorList>
    </citation>
    <scope>NUCLEOTIDE SEQUENCE</scope>
    <source>
        <strain evidence="2">CIFC_Que2</strain>
    </source>
</reference>